<name>A0A545AZI7_9ACTN</name>
<dbReference type="EMBL" id="VIRS01000001">
    <property type="protein sequence ID" value="TQS46751.1"/>
    <property type="molecule type" value="Genomic_DNA"/>
</dbReference>
<dbReference type="PANTHER" id="PTHR33406:SF13">
    <property type="entry name" value="MEMBRANE PROTEIN YDFJ"/>
    <property type="match status" value="1"/>
</dbReference>
<dbReference type="GO" id="GO:0005886">
    <property type="term" value="C:plasma membrane"/>
    <property type="evidence" value="ECO:0007669"/>
    <property type="project" value="UniProtKB-SubCell"/>
</dbReference>
<keyword evidence="2" id="KW-1003">Cell membrane</keyword>
<proteinExistence type="predicted"/>
<evidence type="ECO:0000256" key="6">
    <source>
        <dbReference type="SAM" id="Phobius"/>
    </source>
</evidence>
<dbReference type="Gene3D" id="1.20.1640.10">
    <property type="entry name" value="Multidrug efflux transporter AcrB transmembrane domain"/>
    <property type="match status" value="2"/>
</dbReference>
<feature type="transmembrane region" description="Helical" evidence="6">
    <location>
        <begin position="189"/>
        <end position="208"/>
    </location>
</feature>
<evidence type="ECO:0000256" key="4">
    <source>
        <dbReference type="ARBA" id="ARBA00022989"/>
    </source>
</evidence>
<dbReference type="InterPro" id="IPR004869">
    <property type="entry name" value="MMPL_dom"/>
</dbReference>
<dbReference type="SUPFAM" id="SSF82866">
    <property type="entry name" value="Multidrug efflux transporter AcrB transmembrane domain"/>
    <property type="match status" value="2"/>
</dbReference>
<comment type="caution">
    <text evidence="8">The sequence shown here is derived from an EMBL/GenBank/DDBJ whole genome shotgun (WGS) entry which is preliminary data.</text>
</comment>
<keyword evidence="9" id="KW-1185">Reference proteome</keyword>
<feature type="transmembrane region" description="Helical" evidence="6">
    <location>
        <begin position="163"/>
        <end position="184"/>
    </location>
</feature>
<dbReference type="OrthoDB" id="7051771at2"/>
<gene>
    <name evidence="8" type="ORF">FL583_00270</name>
</gene>
<feature type="transmembrane region" description="Helical" evidence="6">
    <location>
        <begin position="350"/>
        <end position="370"/>
    </location>
</feature>
<dbReference type="AlphaFoldDB" id="A0A545AZI7"/>
<dbReference type="Proteomes" id="UP000317982">
    <property type="component" value="Unassembled WGS sequence"/>
</dbReference>
<evidence type="ECO:0000256" key="1">
    <source>
        <dbReference type="ARBA" id="ARBA00004651"/>
    </source>
</evidence>
<evidence type="ECO:0000313" key="9">
    <source>
        <dbReference type="Proteomes" id="UP000317982"/>
    </source>
</evidence>
<dbReference type="PANTHER" id="PTHR33406">
    <property type="entry name" value="MEMBRANE PROTEIN MJ1562-RELATED"/>
    <property type="match status" value="1"/>
</dbReference>
<evidence type="ECO:0000259" key="7">
    <source>
        <dbReference type="PROSITE" id="PS50156"/>
    </source>
</evidence>
<feature type="domain" description="SSD" evidence="7">
    <location>
        <begin position="188"/>
        <end position="318"/>
    </location>
</feature>
<feature type="transmembrane region" description="Helical" evidence="6">
    <location>
        <begin position="268"/>
        <end position="287"/>
    </location>
</feature>
<dbReference type="Pfam" id="PF03176">
    <property type="entry name" value="MMPL"/>
    <property type="match status" value="2"/>
</dbReference>
<keyword evidence="5 6" id="KW-0472">Membrane</keyword>
<dbReference type="RefSeq" id="WP_142702369.1">
    <property type="nucleotide sequence ID" value="NZ_VIRS01000001.1"/>
</dbReference>
<feature type="transmembrane region" description="Helical" evidence="6">
    <location>
        <begin position="511"/>
        <end position="531"/>
    </location>
</feature>
<accession>A0A545AZI7</accession>
<protein>
    <submittedName>
        <fullName evidence="8">MMPL family transporter</fullName>
    </submittedName>
</protein>
<feature type="transmembrane region" description="Helical" evidence="6">
    <location>
        <begin position="625"/>
        <end position="652"/>
    </location>
</feature>
<feature type="transmembrane region" description="Helical" evidence="6">
    <location>
        <begin position="599"/>
        <end position="619"/>
    </location>
</feature>
<evidence type="ECO:0000313" key="8">
    <source>
        <dbReference type="EMBL" id="TQS46751.1"/>
    </source>
</evidence>
<keyword evidence="4 6" id="KW-1133">Transmembrane helix</keyword>
<sequence>MRTLTDFVLRHKLVVCLSWLLVAVAGVLVTPGLSKALTADFSQPGQPGYEANQRIVDRYGSGGAVTPQVVVVRLPPGSTADDPALGRAFAAAADAVRGRAVSYADTRDPALLADSGRVTYGLVWASDRRAVPVGVVRAALPAGSSVQVTGLAQLTDSGGGRQGLSILTEVLIGAVGALVVLAFVFGSSLAALPVLLAGIAILGSFLLLRGLAELTEVNTVVQFVVALIGLGVSIDYALLIVTRWREERASTDNVGAVRRAMLTAGRSVLVSGVSVAIGLVAMVLVPVPVLRSIGLGGILIPLVSVLLVLTLLPVLLATAGPRLDWPHRPVGRNADRRWSGWARLVLRHRWAAAAAGLVVLLALAGAASGLRLGDPGTESSTATGPAAAGLQALRTAGVPTGVLAPIEVLAGDSAADALREIPGVVAVVTSEPGLLEVLPADEPSTDAGAETLRRVRDAVPESAQVGGPAAQSKDAISAIYDVFPLMLGLIALVTFAVLTRAFGSVVLAVKAVLLNLLSLAASLGALVLIWQYGYGSQLLGGLPALGSITEFIPAIVFAFLYGLSMDYEIFLLARIREEYDRTGSTPEAVVGGLGSTGRLVTSAALILALAFASLAAAPATELKVFASALAIGILLDATVVRALLVPALIGVLGSATWWSPQGLRATTTNSL</sequence>
<reference evidence="8 9" key="1">
    <citation type="submission" date="2019-07" db="EMBL/GenBank/DDBJ databases">
        <title>Cryptosporangium phraense sp. nov., isolated from plant litter.</title>
        <authorList>
            <person name="Suriyachadkun C."/>
        </authorList>
    </citation>
    <scope>NUCLEOTIDE SEQUENCE [LARGE SCALE GENOMIC DNA]</scope>
    <source>
        <strain evidence="8 9">A-T 5661</strain>
    </source>
</reference>
<dbReference type="PROSITE" id="PS50156">
    <property type="entry name" value="SSD"/>
    <property type="match status" value="2"/>
</dbReference>
<evidence type="ECO:0000256" key="3">
    <source>
        <dbReference type="ARBA" id="ARBA00022692"/>
    </source>
</evidence>
<dbReference type="InParanoid" id="A0A545AZI7"/>
<feature type="transmembrane region" description="Helical" evidence="6">
    <location>
        <begin position="293"/>
        <end position="318"/>
    </location>
</feature>
<evidence type="ECO:0000256" key="5">
    <source>
        <dbReference type="ARBA" id="ARBA00023136"/>
    </source>
</evidence>
<comment type="subcellular location">
    <subcellularLocation>
        <location evidence="1">Cell membrane</location>
        <topology evidence="1">Multi-pass membrane protein</topology>
    </subcellularLocation>
</comment>
<feature type="transmembrane region" description="Helical" evidence="6">
    <location>
        <begin position="478"/>
        <end position="499"/>
    </location>
</feature>
<organism evidence="8 9">
    <name type="scientific">Cryptosporangium phraense</name>
    <dbReference type="NCBI Taxonomy" id="2593070"/>
    <lineage>
        <taxon>Bacteria</taxon>
        <taxon>Bacillati</taxon>
        <taxon>Actinomycetota</taxon>
        <taxon>Actinomycetes</taxon>
        <taxon>Cryptosporangiales</taxon>
        <taxon>Cryptosporangiaceae</taxon>
        <taxon>Cryptosporangium</taxon>
    </lineage>
</organism>
<evidence type="ECO:0000256" key="2">
    <source>
        <dbReference type="ARBA" id="ARBA00022475"/>
    </source>
</evidence>
<dbReference type="InterPro" id="IPR000731">
    <property type="entry name" value="SSD"/>
</dbReference>
<feature type="domain" description="SSD" evidence="7">
    <location>
        <begin position="507"/>
        <end position="650"/>
    </location>
</feature>
<feature type="transmembrane region" description="Helical" evidence="6">
    <location>
        <begin position="551"/>
        <end position="573"/>
    </location>
</feature>
<dbReference type="InterPro" id="IPR050545">
    <property type="entry name" value="Mycobact_MmpL"/>
</dbReference>
<keyword evidence="3 6" id="KW-0812">Transmembrane</keyword>
<feature type="transmembrane region" description="Helical" evidence="6">
    <location>
        <begin position="220"/>
        <end position="241"/>
    </location>
</feature>